<proteinExistence type="predicted"/>
<dbReference type="PANTHER" id="PTHR43198:SF5">
    <property type="entry name" value="BIFUNCTIONAL TENA-E PROTEIN"/>
    <property type="match status" value="1"/>
</dbReference>
<dbReference type="Proteomes" id="UP000824469">
    <property type="component" value="Unassembled WGS sequence"/>
</dbReference>
<feature type="non-terminal residue" evidence="2">
    <location>
        <position position="1"/>
    </location>
</feature>
<dbReference type="OMA" id="REAGQMW"/>
<comment type="caution">
    <text evidence="2">The sequence shown here is derived from an EMBL/GenBank/DDBJ whole genome shotgun (WGS) entry which is preliminary data.</text>
</comment>
<dbReference type="SUPFAM" id="SSF48613">
    <property type="entry name" value="Heme oxygenase-like"/>
    <property type="match status" value="1"/>
</dbReference>
<dbReference type="GO" id="GO:0006772">
    <property type="term" value="P:thiamine metabolic process"/>
    <property type="evidence" value="ECO:0007669"/>
    <property type="project" value="UniProtKB-ARBA"/>
</dbReference>
<dbReference type="Pfam" id="PF03070">
    <property type="entry name" value="TENA_THI-4"/>
    <property type="match status" value="1"/>
</dbReference>
<evidence type="ECO:0000313" key="3">
    <source>
        <dbReference type="Proteomes" id="UP000824469"/>
    </source>
</evidence>
<name>A0AA38GDM7_TAXCH</name>
<evidence type="ECO:0000313" key="2">
    <source>
        <dbReference type="EMBL" id="KAH9321371.1"/>
    </source>
</evidence>
<dbReference type="CDD" id="cd19357">
    <property type="entry name" value="TenA_E_At3g16990-like"/>
    <property type="match status" value="1"/>
</dbReference>
<feature type="domain" description="Thiaminase-2/PQQC" evidence="1">
    <location>
        <begin position="2"/>
        <end position="172"/>
    </location>
</feature>
<accession>A0AA38GDM7</accession>
<evidence type="ECO:0000259" key="1">
    <source>
        <dbReference type="Pfam" id="PF03070"/>
    </source>
</evidence>
<dbReference type="AlphaFoldDB" id="A0AA38GDM7"/>
<keyword evidence="3" id="KW-1185">Reference proteome</keyword>
<dbReference type="PANTHER" id="PTHR43198">
    <property type="entry name" value="BIFUNCTIONAL TH2 PROTEIN"/>
    <property type="match status" value="1"/>
</dbReference>
<gene>
    <name evidence="2" type="ORF">KI387_016010</name>
</gene>
<dbReference type="GO" id="GO:0005829">
    <property type="term" value="C:cytosol"/>
    <property type="evidence" value="ECO:0007669"/>
    <property type="project" value="TreeGrafter"/>
</dbReference>
<dbReference type="InterPro" id="IPR050967">
    <property type="entry name" value="Thiamine_Salvage_TenA"/>
</dbReference>
<dbReference type="InterPro" id="IPR016084">
    <property type="entry name" value="Haem_Oase-like_multi-hlx"/>
</dbReference>
<sequence length="177" mass="20512">SQDYIFVREFVRFLASVLLKTPKNSTKDIDIILGGFVALEQEIAWFRKEALNWEVDLLNCSPQKANQDYCRFLESLMQPDVEYAVIIVAFWTIEVVYCDSFATCLEFDAKTPPLLLEACQRWGNKGFKQYCTSLQQIADKALDNAPRDVQHKAEEAFTQVLRNEIEFWNMSYGDAMK</sequence>
<dbReference type="Gene3D" id="1.20.910.10">
    <property type="entry name" value="Heme oxygenase-like"/>
    <property type="match status" value="1"/>
</dbReference>
<dbReference type="InterPro" id="IPR004305">
    <property type="entry name" value="Thiaminase-2/PQQC"/>
</dbReference>
<dbReference type="EMBL" id="JAHRHJ020000003">
    <property type="protein sequence ID" value="KAH9321371.1"/>
    <property type="molecule type" value="Genomic_DNA"/>
</dbReference>
<reference evidence="2 3" key="1">
    <citation type="journal article" date="2021" name="Nat. Plants">
        <title>The Taxus genome provides insights into paclitaxel biosynthesis.</title>
        <authorList>
            <person name="Xiong X."/>
            <person name="Gou J."/>
            <person name="Liao Q."/>
            <person name="Li Y."/>
            <person name="Zhou Q."/>
            <person name="Bi G."/>
            <person name="Li C."/>
            <person name="Du R."/>
            <person name="Wang X."/>
            <person name="Sun T."/>
            <person name="Guo L."/>
            <person name="Liang H."/>
            <person name="Lu P."/>
            <person name="Wu Y."/>
            <person name="Zhang Z."/>
            <person name="Ro D.K."/>
            <person name="Shang Y."/>
            <person name="Huang S."/>
            <person name="Yan J."/>
        </authorList>
    </citation>
    <scope>NUCLEOTIDE SEQUENCE [LARGE SCALE GENOMIC DNA]</scope>
    <source>
        <strain evidence="2">Ta-2019</strain>
    </source>
</reference>
<protein>
    <recommendedName>
        <fullName evidence="1">Thiaminase-2/PQQC domain-containing protein</fullName>
    </recommendedName>
</protein>
<organism evidence="2 3">
    <name type="scientific">Taxus chinensis</name>
    <name type="common">Chinese yew</name>
    <name type="synonym">Taxus wallichiana var. chinensis</name>
    <dbReference type="NCBI Taxonomy" id="29808"/>
    <lineage>
        <taxon>Eukaryota</taxon>
        <taxon>Viridiplantae</taxon>
        <taxon>Streptophyta</taxon>
        <taxon>Embryophyta</taxon>
        <taxon>Tracheophyta</taxon>
        <taxon>Spermatophyta</taxon>
        <taxon>Pinopsida</taxon>
        <taxon>Pinidae</taxon>
        <taxon>Conifers II</taxon>
        <taxon>Cupressales</taxon>
        <taxon>Taxaceae</taxon>
        <taxon>Taxus</taxon>
    </lineage>
</organism>